<dbReference type="STRING" id="40754.THII_3009"/>
<dbReference type="AlphaFoldDB" id="A0A090BVR3"/>
<evidence type="ECO:0000313" key="1">
    <source>
        <dbReference type="EMBL" id="BAP57306.1"/>
    </source>
</evidence>
<keyword evidence="2" id="KW-1185">Reference proteome</keyword>
<name>A0A090BVR3_9GAMM</name>
<evidence type="ECO:0000313" key="2">
    <source>
        <dbReference type="Proteomes" id="UP000031623"/>
    </source>
</evidence>
<accession>A0A090BVR3</accession>
<dbReference type="Proteomes" id="UP000031623">
    <property type="component" value="Chromosome"/>
</dbReference>
<sequence>MTNQGWVSNLTLEPQSRLTGGIVTGYITNHGYLEYVTIGEGVKLAAEVILGKGVQFSHPSDDPKLGSK</sequence>
<proteinExistence type="predicted"/>
<dbReference type="KEGG" id="tig:THII_3009"/>
<dbReference type="EMBL" id="AP014633">
    <property type="protein sequence ID" value="BAP57306.1"/>
    <property type="molecule type" value="Genomic_DNA"/>
</dbReference>
<reference evidence="1 2" key="1">
    <citation type="journal article" date="2014" name="ISME J.">
        <title>Ecophysiology of Thioploca ingrica as revealed by the complete genome sequence supplemented with proteomic evidence.</title>
        <authorList>
            <person name="Kojima H."/>
            <person name="Ogura Y."/>
            <person name="Yamamoto N."/>
            <person name="Togashi T."/>
            <person name="Mori H."/>
            <person name="Watanabe T."/>
            <person name="Nemoto F."/>
            <person name="Kurokawa K."/>
            <person name="Hayashi T."/>
            <person name="Fukui M."/>
        </authorList>
    </citation>
    <scope>NUCLEOTIDE SEQUENCE [LARGE SCALE GENOMIC DNA]</scope>
</reference>
<protein>
    <submittedName>
        <fullName evidence="1">Uncharacterized protein</fullName>
    </submittedName>
</protein>
<gene>
    <name evidence="1" type="ORF">THII_3009</name>
</gene>
<dbReference type="HOGENOM" id="CLU_2792712_0_0_6"/>
<organism evidence="1 2">
    <name type="scientific">Thioploca ingrica</name>
    <dbReference type="NCBI Taxonomy" id="40754"/>
    <lineage>
        <taxon>Bacteria</taxon>
        <taxon>Pseudomonadati</taxon>
        <taxon>Pseudomonadota</taxon>
        <taxon>Gammaproteobacteria</taxon>
        <taxon>Thiotrichales</taxon>
        <taxon>Thiotrichaceae</taxon>
        <taxon>Thioploca</taxon>
    </lineage>
</organism>